<dbReference type="PANTHER" id="PTHR40037">
    <property type="entry name" value="PHOSPHOESTERASE YJCG-RELATED"/>
    <property type="match status" value="1"/>
</dbReference>
<dbReference type="Gene3D" id="3.90.1140.10">
    <property type="entry name" value="Cyclic phosphodiesterase"/>
    <property type="match status" value="1"/>
</dbReference>
<dbReference type="InterPro" id="IPR009097">
    <property type="entry name" value="Cyclic_Pdiesterase"/>
</dbReference>
<dbReference type="PATRIC" id="fig|866536.3.peg.858"/>
<dbReference type="InterPro" id="IPR050580">
    <property type="entry name" value="2H_phosphoesterase_YjcG-like"/>
</dbReference>
<keyword evidence="2" id="KW-1185">Reference proteome</keyword>
<dbReference type="EMBL" id="CP003281">
    <property type="protein sequence ID" value="AFL83481.1"/>
    <property type="molecule type" value="Genomic_DNA"/>
</dbReference>
<organism evidence="1 2">
    <name type="scientific">Belliella baltica (strain DSM 15883 / CIP 108006 / LMG 21964 / BA134)</name>
    <dbReference type="NCBI Taxonomy" id="866536"/>
    <lineage>
        <taxon>Bacteria</taxon>
        <taxon>Pseudomonadati</taxon>
        <taxon>Bacteroidota</taxon>
        <taxon>Cytophagia</taxon>
        <taxon>Cytophagales</taxon>
        <taxon>Cyclobacteriaceae</taxon>
        <taxon>Belliella</taxon>
    </lineage>
</organism>
<dbReference type="RefSeq" id="WP_014771489.1">
    <property type="nucleotide sequence ID" value="NC_018010.1"/>
</dbReference>
<dbReference type="PANTHER" id="PTHR40037:SF1">
    <property type="entry name" value="PHOSPHOESTERASE SAOUHSC_00951-RELATED"/>
    <property type="match status" value="1"/>
</dbReference>
<dbReference type="AlphaFoldDB" id="I3Z2L3"/>
<dbReference type="STRING" id="866536.Belba_0834"/>
<name>I3Z2L3_BELBD</name>
<evidence type="ECO:0000313" key="1">
    <source>
        <dbReference type="EMBL" id="AFL83481.1"/>
    </source>
</evidence>
<protein>
    <submittedName>
        <fullName evidence="1">2'-5' RNA ligase</fullName>
    </submittedName>
</protein>
<gene>
    <name evidence="1" type="ordered locus">Belba_0834</name>
</gene>
<proteinExistence type="predicted"/>
<sequence>MAKIFGKYFIAIVPQGELQEKATRIKEDLKEAFGLKYALKSPAHVTVKMPFSWNEAKEDELIKKVGFFLKERKGFSLDFDGFSRFGKRVIYIKVKPNEHLKVLQAELAEYCKRELNLVKELSDSNYTPHMTVAFKDVKEKRFDEYWNFIKSKKFKAHHDVKSLFILKRIAGRWVILEEIKNSFDF</sequence>
<keyword evidence="1" id="KW-0436">Ligase</keyword>
<accession>I3Z2L3</accession>
<dbReference type="OrthoDB" id="1951600at2"/>
<reference evidence="2" key="1">
    <citation type="submission" date="2012-06" db="EMBL/GenBank/DDBJ databases">
        <title>The complete genome of Belliella baltica DSM 15883.</title>
        <authorList>
            <person name="Lucas S."/>
            <person name="Copeland A."/>
            <person name="Lapidus A."/>
            <person name="Goodwin L."/>
            <person name="Pitluck S."/>
            <person name="Peters L."/>
            <person name="Mikhailova N."/>
            <person name="Davenport K."/>
            <person name="Kyrpides N."/>
            <person name="Mavromatis K."/>
            <person name="Pagani I."/>
            <person name="Ivanova N."/>
            <person name="Ovchinnikova G."/>
            <person name="Zeytun A."/>
            <person name="Detter J.C."/>
            <person name="Han C."/>
            <person name="Land M."/>
            <person name="Hauser L."/>
            <person name="Markowitz V."/>
            <person name="Cheng J.-F."/>
            <person name="Hugenholtz P."/>
            <person name="Woyke T."/>
            <person name="Wu D."/>
            <person name="Tindall B."/>
            <person name="Pomrenke H."/>
            <person name="Brambilla E."/>
            <person name="Klenk H.-P."/>
            <person name="Eisen J.A."/>
        </authorList>
    </citation>
    <scope>NUCLEOTIDE SEQUENCE [LARGE SCALE GENOMIC DNA]</scope>
    <source>
        <strain evidence="2">DSM 15883 / CIP 108006 / LMG 21964 / BA134</strain>
    </source>
</reference>
<dbReference type="eggNOG" id="COG1514">
    <property type="taxonomic scope" value="Bacteria"/>
</dbReference>
<dbReference type="GO" id="GO:0016874">
    <property type="term" value="F:ligase activity"/>
    <property type="evidence" value="ECO:0007669"/>
    <property type="project" value="UniProtKB-KW"/>
</dbReference>
<dbReference type="Pfam" id="PF13563">
    <property type="entry name" value="2_5_RNA_ligase2"/>
    <property type="match status" value="1"/>
</dbReference>
<dbReference type="Proteomes" id="UP000006050">
    <property type="component" value="Chromosome"/>
</dbReference>
<evidence type="ECO:0000313" key="2">
    <source>
        <dbReference type="Proteomes" id="UP000006050"/>
    </source>
</evidence>
<dbReference type="SUPFAM" id="SSF55144">
    <property type="entry name" value="LigT-like"/>
    <property type="match status" value="1"/>
</dbReference>
<dbReference type="HOGENOM" id="CLU_100506_0_0_10"/>
<dbReference type="KEGG" id="bbd:Belba_0834"/>